<dbReference type="SUPFAM" id="SSF53098">
    <property type="entry name" value="Ribonuclease H-like"/>
    <property type="match status" value="1"/>
</dbReference>
<reference evidence="1" key="2">
    <citation type="journal article" date="2024" name="Plant">
        <title>Genomic evolution and insights into agronomic trait innovations of Sesamum species.</title>
        <authorList>
            <person name="Miao H."/>
            <person name="Wang L."/>
            <person name="Qu L."/>
            <person name="Liu H."/>
            <person name="Sun Y."/>
            <person name="Le M."/>
            <person name="Wang Q."/>
            <person name="Wei S."/>
            <person name="Zheng Y."/>
            <person name="Lin W."/>
            <person name="Duan Y."/>
            <person name="Cao H."/>
            <person name="Xiong S."/>
            <person name="Wang X."/>
            <person name="Wei L."/>
            <person name="Li C."/>
            <person name="Ma Q."/>
            <person name="Ju M."/>
            <person name="Zhao R."/>
            <person name="Li G."/>
            <person name="Mu C."/>
            <person name="Tian Q."/>
            <person name="Mei H."/>
            <person name="Zhang T."/>
            <person name="Gao T."/>
            <person name="Zhang H."/>
        </authorList>
    </citation>
    <scope>NUCLEOTIDE SEQUENCE</scope>
    <source>
        <strain evidence="1">K16</strain>
    </source>
</reference>
<protein>
    <submittedName>
        <fullName evidence="1">Uncharacterized protein</fullName>
    </submittedName>
</protein>
<sequence length="156" mass="18130">MYYAAANGLVEAFNKILCNLLKKVVAKSKRDWHTRIGEALCAYRTTVRTPTQATLYALVYGVETVLPLEQQIPSLRIAIQEGLIEEENAQIRLEELEAFDEKRLKAQQRLKCYQARLSRSFNKRVHLRSFQVGDLVLAVRRPIITTHRMENKFLRK</sequence>
<dbReference type="AlphaFoldDB" id="A0AAE1WB97"/>
<dbReference type="InterPro" id="IPR036397">
    <property type="entry name" value="RNaseH_sf"/>
</dbReference>
<dbReference type="Proteomes" id="UP001289374">
    <property type="component" value="Unassembled WGS sequence"/>
</dbReference>
<dbReference type="Gene3D" id="3.30.420.10">
    <property type="entry name" value="Ribonuclease H-like superfamily/Ribonuclease H"/>
    <property type="match status" value="1"/>
</dbReference>
<gene>
    <name evidence="1" type="ORF">Sango_2078300</name>
</gene>
<dbReference type="EMBL" id="JACGWL010000012">
    <property type="protein sequence ID" value="KAK4390150.1"/>
    <property type="molecule type" value="Genomic_DNA"/>
</dbReference>
<comment type="caution">
    <text evidence="1">The sequence shown here is derived from an EMBL/GenBank/DDBJ whole genome shotgun (WGS) entry which is preliminary data.</text>
</comment>
<dbReference type="PANTHER" id="PTHR48475">
    <property type="entry name" value="RIBONUCLEASE H"/>
    <property type="match status" value="1"/>
</dbReference>
<organism evidence="1 2">
    <name type="scientific">Sesamum angolense</name>
    <dbReference type="NCBI Taxonomy" id="2727404"/>
    <lineage>
        <taxon>Eukaryota</taxon>
        <taxon>Viridiplantae</taxon>
        <taxon>Streptophyta</taxon>
        <taxon>Embryophyta</taxon>
        <taxon>Tracheophyta</taxon>
        <taxon>Spermatophyta</taxon>
        <taxon>Magnoliopsida</taxon>
        <taxon>eudicotyledons</taxon>
        <taxon>Gunneridae</taxon>
        <taxon>Pentapetalae</taxon>
        <taxon>asterids</taxon>
        <taxon>lamiids</taxon>
        <taxon>Lamiales</taxon>
        <taxon>Pedaliaceae</taxon>
        <taxon>Sesamum</taxon>
    </lineage>
</organism>
<proteinExistence type="predicted"/>
<evidence type="ECO:0000313" key="1">
    <source>
        <dbReference type="EMBL" id="KAK4390150.1"/>
    </source>
</evidence>
<name>A0AAE1WB97_9LAMI</name>
<dbReference type="GO" id="GO:0003676">
    <property type="term" value="F:nucleic acid binding"/>
    <property type="evidence" value="ECO:0007669"/>
    <property type="project" value="InterPro"/>
</dbReference>
<evidence type="ECO:0000313" key="2">
    <source>
        <dbReference type="Proteomes" id="UP001289374"/>
    </source>
</evidence>
<keyword evidence="2" id="KW-1185">Reference proteome</keyword>
<dbReference type="PANTHER" id="PTHR48475:SF1">
    <property type="entry name" value="RNASE H TYPE-1 DOMAIN-CONTAINING PROTEIN"/>
    <property type="match status" value="1"/>
</dbReference>
<reference evidence="1" key="1">
    <citation type="submission" date="2020-06" db="EMBL/GenBank/DDBJ databases">
        <authorList>
            <person name="Li T."/>
            <person name="Hu X."/>
            <person name="Zhang T."/>
            <person name="Song X."/>
            <person name="Zhang H."/>
            <person name="Dai N."/>
            <person name="Sheng W."/>
            <person name="Hou X."/>
            <person name="Wei L."/>
        </authorList>
    </citation>
    <scope>NUCLEOTIDE SEQUENCE</scope>
    <source>
        <strain evidence="1">K16</strain>
        <tissue evidence="1">Leaf</tissue>
    </source>
</reference>
<accession>A0AAE1WB97</accession>
<dbReference type="InterPro" id="IPR012337">
    <property type="entry name" value="RNaseH-like_sf"/>
</dbReference>